<dbReference type="GO" id="GO:0005739">
    <property type="term" value="C:mitochondrion"/>
    <property type="evidence" value="ECO:0007669"/>
    <property type="project" value="TreeGrafter"/>
</dbReference>
<comment type="caution">
    <text evidence="6">The sequence shown here is derived from an EMBL/GenBank/DDBJ whole genome shotgun (WGS) entry which is preliminary data.</text>
</comment>
<feature type="domain" description="Ribosome recycling factor" evidence="5">
    <location>
        <begin position="7"/>
        <end position="94"/>
    </location>
</feature>
<dbReference type="Proteomes" id="UP001276659">
    <property type="component" value="Unassembled WGS sequence"/>
</dbReference>
<evidence type="ECO:0000256" key="4">
    <source>
        <dbReference type="SAM" id="MobiDB-lite"/>
    </source>
</evidence>
<feature type="compositionally biased region" description="Low complexity" evidence="4">
    <location>
        <begin position="1"/>
        <end position="13"/>
    </location>
</feature>
<dbReference type="PANTHER" id="PTHR20982">
    <property type="entry name" value="RIBOSOME RECYCLING FACTOR"/>
    <property type="match status" value="1"/>
</dbReference>
<dbReference type="InterPro" id="IPR036191">
    <property type="entry name" value="RRF_sf"/>
</dbReference>
<evidence type="ECO:0000313" key="7">
    <source>
        <dbReference type="Proteomes" id="UP001276659"/>
    </source>
</evidence>
<evidence type="ECO:0000256" key="3">
    <source>
        <dbReference type="ARBA" id="ARBA00024909"/>
    </source>
</evidence>
<comment type="function">
    <text evidence="3">Necessary for protein synthesis in mitochondria. Functions as a ribosome recycling factor in mitochondria.</text>
</comment>
<protein>
    <recommendedName>
        <fullName evidence="5">Ribosome recycling factor domain-containing protein</fullName>
    </recommendedName>
</protein>
<dbReference type="SUPFAM" id="SSF55194">
    <property type="entry name" value="Ribosome recycling factor, RRF"/>
    <property type="match status" value="1"/>
</dbReference>
<keyword evidence="7" id="KW-1185">Reference proteome</keyword>
<evidence type="ECO:0000259" key="5">
    <source>
        <dbReference type="Pfam" id="PF01765"/>
    </source>
</evidence>
<keyword evidence="2" id="KW-0648">Protein biosynthesis</keyword>
<dbReference type="InterPro" id="IPR002661">
    <property type="entry name" value="Ribosome_recyc_fac"/>
</dbReference>
<evidence type="ECO:0000256" key="1">
    <source>
        <dbReference type="ARBA" id="ARBA00005912"/>
    </source>
</evidence>
<evidence type="ECO:0000313" key="6">
    <source>
        <dbReference type="EMBL" id="KAK3179046.1"/>
    </source>
</evidence>
<dbReference type="InterPro" id="IPR023584">
    <property type="entry name" value="Ribosome_recyc_fac_dom"/>
</dbReference>
<reference evidence="6" key="1">
    <citation type="submission" date="2022-11" db="EMBL/GenBank/DDBJ databases">
        <title>Chromosomal genome sequence assembly and mating type (MAT) locus characterization of the leprose asexual lichenized fungus Lepraria neglecta (Nyl.) Erichsen.</title>
        <authorList>
            <person name="Allen J.L."/>
            <person name="Pfeffer B."/>
        </authorList>
    </citation>
    <scope>NUCLEOTIDE SEQUENCE</scope>
    <source>
        <strain evidence="6">Allen 5258</strain>
    </source>
</reference>
<dbReference type="AlphaFoldDB" id="A0AAD9ZIE3"/>
<feature type="region of interest" description="Disordered" evidence="4">
    <location>
        <begin position="1"/>
        <end position="28"/>
    </location>
</feature>
<gene>
    <name evidence="6" type="ORF">OEA41_001185</name>
</gene>
<dbReference type="Gene3D" id="1.10.132.20">
    <property type="entry name" value="Ribosome-recycling factor"/>
    <property type="match status" value="1"/>
</dbReference>
<sequence length="98" mass="10669">MLGSPTDPLTITVPIPPTTKESREAAKALASKKGEEAMFALREARGAQRKRLRAMELGKQVGPDDLRRAEKEMEKLNEKAVQEGKKLVEGARKGLDGG</sequence>
<dbReference type="GO" id="GO:0043023">
    <property type="term" value="F:ribosomal large subunit binding"/>
    <property type="evidence" value="ECO:0007669"/>
    <property type="project" value="TreeGrafter"/>
</dbReference>
<dbReference type="PANTHER" id="PTHR20982:SF3">
    <property type="entry name" value="MITOCHONDRIAL RIBOSOME RECYCLING FACTOR PSEUDO 1"/>
    <property type="match status" value="1"/>
</dbReference>
<dbReference type="Pfam" id="PF01765">
    <property type="entry name" value="RRF"/>
    <property type="match status" value="1"/>
</dbReference>
<accession>A0AAD9ZIE3</accession>
<comment type="similarity">
    <text evidence="1">Belongs to the RRF family.</text>
</comment>
<name>A0AAD9ZIE3_9LECA</name>
<dbReference type="GO" id="GO:0006412">
    <property type="term" value="P:translation"/>
    <property type="evidence" value="ECO:0007669"/>
    <property type="project" value="UniProtKB-KW"/>
</dbReference>
<evidence type="ECO:0000256" key="2">
    <source>
        <dbReference type="ARBA" id="ARBA00022917"/>
    </source>
</evidence>
<organism evidence="6 7">
    <name type="scientific">Lepraria neglecta</name>
    <dbReference type="NCBI Taxonomy" id="209136"/>
    <lineage>
        <taxon>Eukaryota</taxon>
        <taxon>Fungi</taxon>
        <taxon>Dikarya</taxon>
        <taxon>Ascomycota</taxon>
        <taxon>Pezizomycotina</taxon>
        <taxon>Lecanoromycetes</taxon>
        <taxon>OSLEUM clade</taxon>
        <taxon>Lecanoromycetidae</taxon>
        <taxon>Lecanorales</taxon>
        <taxon>Lecanorineae</taxon>
        <taxon>Stereocaulaceae</taxon>
        <taxon>Lepraria</taxon>
    </lineage>
</organism>
<dbReference type="EMBL" id="JASNWA010000003">
    <property type="protein sequence ID" value="KAK3179046.1"/>
    <property type="molecule type" value="Genomic_DNA"/>
</dbReference>
<proteinExistence type="inferred from homology"/>